<reference evidence="2" key="2">
    <citation type="submission" date="2021-02" db="EMBL/GenBank/DDBJ databases">
        <authorList>
            <person name="Kimball J.A."/>
            <person name="Haas M.W."/>
            <person name="Macchietto M."/>
            <person name="Kono T."/>
            <person name="Duquette J."/>
            <person name="Shao M."/>
        </authorList>
    </citation>
    <scope>NUCLEOTIDE SEQUENCE</scope>
    <source>
        <tissue evidence="2">Fresh leaf tissue</tissue>
    </source>
</reference>
<name>A0A8J5VNF1_ZIZPA</name>
<reference evidence="2" key="1">
    <citation type="journal article" date="2021" name="bioRxiv">
        <title>Whole Genome Assembly and Annotation of Northern Wild Rice, Zizania palustris L., Supports a Whole Genome Duplication in the Zizania Genus.</title>
        <authorList>
            <person name="Haas M."/>
            <person name="Kono T."/>
            <person name="Macchietto M."/>
            <person name="Millas R."/>
            <person name="McGilp L."/>
            <person name="Shao M."/>
            <person name="Duquette J."/>
            <person name="Hirsch C.N."/>
            <person name="Kimball J."/>
        </authorList>
    </citation>
    <scope>NUCLEOTIDE SEQUENCE</scope>
    <source>
        <tissue evidence="2">Fresh leaf tissue</tissue>
    </source>
</reference>
<protein>
    <submittedName>
        <fullName evidence="2">Uncharacterized protein</fullName>
    </submittedName>
</protein>
<evidence type="ECO:0000313" key="2">
    <source>
        <dbReference type="EMBL" id="KAG8051274.1"/>
    </source>
</evidence>
<evidence type="ECO:0000313" key="3">
    <source>
        <dbReference type="Proteomes" id="UP000729402"/>
    </source>
</evidence>
<sequence length="115" mass="12121">MFENAPAFIIAEAVAVAVVAIAFAFATDALASYPGEAKPKINLELKVCGKSSIRKTLIILGSSTSVATYCTKRVPAICSLIPVNNDKIVYHRDAVQQEPFNSASTGGCKSVNGMQ</sequence>
<dbReference type="EMBL" id="JAAALK010000289">
    <property type="protein sequence ID" value="KAG8051274.1"/>
    <property type="molecule type" value="Genomic_DNA"/>
</dbReference>
<comment type="caution">
    <text evidence="2">The sequence shown here is derived from an EMBL/GenBank/DDBJ whole genome shotgun (WGS) entry which is preliminary data.</text>
</comment>
<keyword evidence="1" id="KW-1133">Transmembrane helix</keyword>
<accession>A0A8J5VNF1</accession>
<keyword evidence="3" id="KW-1185">Reference proteome</keyword>
<dbReference type="AlphaFoldDB" id="A0A8J5VNF1"/>
<dbReference type="OrthoDB" id="1724802at2759"/>
<gene>
    <name evidence="2" type="ORF">GUJ93_ZPchr0009g192</name>
</gene>
<evidence type="ECO:0000256" key="1">
    <source>
        <dbReference type="SAM" id="Phobius"/>
    </source>
</evidence>
<dbReference type="Proteomes" id="UP000729402">
    <property type="component" value="Unassembled WGS sequence"/>
</dbReference>
<feature type="transmembrane region" description="Helical" evidence="1">
    <location>
        <begin position="6"/>
        <end position="31"/>
    </location>
</feature>
<keyword evidence="1" id="KW-0812">Transmembrane</keyword>
<keyword evidence="1" id="KW-0472">Membrane</keyword>
<organism evidence="2 3">
    <name type="scientific">Zizania palustris</name>
    <name type="common">Northern wild rice</name>
    <dbReference type="NCBI Taxonomy" id="103762"/>
    <lineage>
        <taxon>Eukaryota</taxon>
        <taxon>Viridiplantae</taxon>
        <taxon>Streptophyta</taxon>
        <taxon>Embryophyta</taxon>
        <taxon>Tracheophyta</taxon>
        <taxon>Spermatophyta</taxon>
        <taxon>Magnoliopsida</taxon>
        <taxon>Liliopsida</taxon>
        <taxon>Poales</taxon>
        <taxon>Poaceae</taxon>
        <taxon>BOP clade</taxon>
        <taxon>Oryzoideae</taxon>
        <taxon>Oryzeae</taxon>
        <taxon>Zizaniinae</taxon>
        <taxon>Zizania</taxon>
    </lineage>
</organism>
<proteinExistence type="predicted"/>